<evidence type="ECO:0000313" key="2">
    <source>
        <dbReference type="EMBL" id="VAW82247.1"/>
    </source>
</evidence>
<gene>
    <name evidence="2" type="ORF">MNBD_GAMMA12-1057</name>
</gene>
<feature type="transmembrane region" description="Helical" evidence="1">
    <location>
        <begin position="25"/>
        <end position="57"/>
    </location>
</feature>
<feature type="transmembrane region" description="Helical" evidence="1">
    <location>
        <begin position="126"/>
        <end position="147"/>
    </location>
</feature>
<dbReference type="EMBL" id="UOFL01000238">
    <property type="protein sequence ID" value="VAW82247.1"/>
    <property type="molecule type" value="Genomic_DNA"/>
</dbReference>
<accession>A0A3B0Z3Y4</accession>
<protein>
    <submittedName>
        <fullName evidence="2">Uncharacterized protein</fullName>
    </submittedName>
</protein>
<feature type="transmembrane region" description="Helical" evidence="1">
    <location>
        <begin position="69"/>
        <end position="87"/>
    </location>
</feature>
<keyword evidence="1" id="KW-1133">Transmembrane helix</keyword>
<name>A0A3B0Z3Y4_9ZZZZ</name>
<evidence type="ECO:0000256" key="1">
    <source>
        <dbReference type="SAM" id="Phobius"/>
    </source>
</evidence>
<sequence>MTSGFSYSTNGFHPIYKKNIVLLRLWLYLLSGGVAIAATMVGMIPQIGFLTIVLIYINLAVKHKMVLTWYFWMFTIMFFVAATFWGFKDYYNEQGLYLETMINIERNYGPFFYQLDIFKSASKNKVLLVVVLFSIFLLFFISLIFLAEHKIKNRRSFGLIVNNIH</sequence>
<dbReference type="AlphaFoldDB" id="A0A3B0Z3Y4"/>
<keyword evidence="1" id="KW-0472">Membrane</keyword>
<proteinExistence type="predicted"/>
<organism evidence="2">
    <name type="scientific">hydrothermal vent metagenome</name>
    <dbReference type="NCBI Taxonomy" id="652676"/>
    <lineage>
        <taxon>unclassified sequences</taxon>
        <taxon>metagenomes</taxon>
        <taxon>ecological metagenomes</taxon>
    </lineage>
</organism>
<reference evidence="2" key="1">
    <citation type="submission" date="2018-06" db="EMBL/GenBank/DDBJ databases">
        <authorList>
            <person name="Zhirakovskaya E."/>
        </authorList>
    </citation>
    <scope>NUCLEOTIDE SEQUENCE</scope>
</reference>
<keyword evidence="1" id="KW-0812">Transmembrane</keyword>